<keyword evidence="2" id="KW-1185">Reference proteome</keyword>
<organism evidence="1 2">
    <name type="scientific">Clostridium argentinense CDC 2741</name>
    <dbReference type="NCBI Taxonomy" id="1418104"/>
    <lineage>
        <taxon>Bacteria</taxon>
        <taxon>Bacillati</taxon>
        <taxon>Bacillota</taxon>
        <taxon>Clostridia</taxon>
        <taxon>Eubacteriales</taxon>
        <taxon>Clostridiaceae</taxon>
        <taxon>Clostridium</taxon>
    </lineage>
</organism>
<accession>A0A0C1R096</accession>
<name>A0A0C1R096_9CLOT</name>
<evidence type="ECO:0000313" key="2">
    <source>
        <dbReference type="Proteomes" id="UP000031366"/>
    </source>
</evidence>
<dbReference type="Proteomes" id="UP000031366">
    <property type="component" value="Unassembled WGS sequence"/>
</dbReference>
<comment type="caution">
    <text evidence="1">The sequence shown here is derived from an EMBL/GenBank/DDBJ whole genome shotgun (WGS) entry which is preliminary data.</text>
</comment>
<protein>
    <submittedName>
        <fullName evidence="1">Uncharacterized protein</fullName>
    </submittedName>
</protein>
<dbReference type="AlphaFoldDB" id="A0A0C1R096"/>
<dbReference type="EMBL" id="AYSO01000015">
    <property type="protein sequence ID" value="KIE46827.1"/>
    <property type="molecule type" value="Genomic_DNA"/>
</dbReference>
<proteinExistence type="predicted"/>
<gene>
    <name evidence="1" type="ORF">U732_1527</name>
</gene>
<sequence>MEIKLKESKIKLLMKRMPNLKEVIPETINAGLEKVDKKVDLKKINKKIKKSIKKIIE</sequence>
<evidence type="ECO:0000313" key="1">
    <source>
        <dbReference type="EMBL" id="KIE46827.1"/>
    </source>
</evidence>
<reference evidence="1 2" key="1">
    <citation type="journal article" date="2015" name="Infect. Genet. Evol.">
        <title>Genomic sequences of six botulinum neurotoxin-producing strains representing three clostridial species illustrate the mobility and diversity of botulinum neurotoxin genes.</title>
        <authorList>
            <person name="Smith T.J."/>
            <person name="Hill K.K."/>
            <person name="Xie G."/>
            <person name="Foley B.T."/>
            <person name="Williamson C.H."/>
            <person name="Foster J.T."/>
            <person name="Johnson S.L."/>
            <person name="Chertkov O."/>
            <person name="Teshima H."/>
            <person name="Gibbons H.S."/>
            <person name="Johnsky L.A."/>
            <person name="Karavis M.A."/>
            <person name="Smith L.A."/>
        </authorList>
    </citation>
    <scope>NUCLEOTIDE SEQUENCE [LARGE SCALE GENOMIC DNA]</scope>
    <source>
        <strain evidence="1 2">CDC 2741</strain>
    </source>
</reference>